<dbReference type="InterPro" id="IPR000780">
    <property type="entry name" value="CheR_MeTrfase"/>
</dbReference>
<feature type="binding site" evidence="6">
    <location>
        <begin position="191"/>
        <end position="192"/>
    </location>
    <ligand>
        <name>S-adenosyl-L-methionine</name>
        <dbReference type="ChEBI" id="CHEBI:59789"/>
    </ligand>
</feature>
<gene>
    <name evidence="8" type="ORF">EXU30_12355</name>
</gene>
<protein>
    <recommendedName>
        <fullName evidence="2">protein-glutamate O-methyltransferase</fullName>
        <ecNumber evidence="2">2.1.1.80</ecNumber>
    </recommendedName>
</protein>
<dbReference type="PRINTS" id="PR00996">
    <property type="entry name" value="CHERMTFRASE"/>
</dbReference>
<dbReference type="OrthoDB" id="9816309at2"/>
<feature type="binding site" evidence="6">
    <location>
        <position position="75"/>
    </location>
    <ligand>
        <name>S-adenosyl-L-methionine</name>
        <dbReference type="ChEBI" id="CHEBI:59789"/>
    </ligand>
</feature>
<evidence type="ECO:0000313" key="8">
    <source>
        <dbReference type="EMBL" id="QBF84893.1"/>
    </source>
</evidence>
<evidence type="ECO:0000256" key="4">
    <source>
        <dbReference type="ARBA" id="ARBA00022679"/>
    </source>
</evidence>
<dbReference type="Gene3D" id="3.40.50.150">
    <property type="entry name" value="Vaccinia Virus protein VP39"/>
    <property type="match status" value="1"/>
</dbReference>
<dbReference type="Gene3D" id="1.10.155.10">
    <property type="entry name" value="Chemotaxis receptor methyltransferase CheR, N-terminal domain"/>
    <property type="match status" value="1"/>
</dbReference>
<feature type="binding site" evidence="6">
    <location>
        <position position="69"/>
    </location>
    <ligand>
        <name>S-adenosyl-L-methionine</name>
        <dbReference type="ChEBI" id="CHEBI:59789"/>
    </ligand>
</feature>
<name>A0A411PMY7_9GAMM</name>
<evidence type="ECO:0000256" key="3">
    <source>
        <dbReference type="ARBA" id="ARBA00022603"/>
    </source>
</evidence>
<keyword evidence="4 8" id="KW-0808">Transferase</keyword>
<accession>A0A411PMY7</accession>
<dbReference type="SUPFAM" id="SSF53335">
    <property type="entry name" value="S-adenosyl-L-methionine-dependent methyltransferases"/>
    <property type="match status" value="1"/>
</dbReference>
<dbReference type="Pfam" id="PF03705">
    <property type="entry name" value="CheR_N"/>
    <property type="match status" value="1"/>
</dbReference>
<dbReference type="PANTHER" id="PTHR24422:SF19">
    <property type="entry name" value="CHEMOTAXIS PROTEIN METHYLTRANSFERASE"/>
    <property type="match status" value="1"/>
</dbReference>
<reference evidence="8 9" key="1">
    <citation type="submission" date="2019-02" db="EMBL/GenBank/DDBJ databases">
        <title>Shewanella sp. D4-2 isolated from Dokdo Island.</title>
        <authorList>
            <person name="Baek K."/>
        </authorList>
    </citation>
    <scope>NUCLEOTIDE SEQUENCE [LARGE SCALE GENOMIC DNA]</scope>
    <source>
        <strain evidence="8 9">D4-2</strain>
    </source>
</reference>
<dbReference type="SMART" id="SM00138">
    <property type="entry name" value="MeTrc"/>
    <property type="match status" value="1"/>
</dbReference>
<dbReference type="EC" id="2.1.1.80" evidence="2"/>
<evidence type="ECO:0000256" key="6">
    <source>
        <dbReference type="PIRSR" id="PIRSR000410-1"/>
    </source>
</evidence>
<dbReference type="InterPro" id="IPR022641">
    <property type="entry name" value="CheR_N"/>
</dbReference>
<sequence>MSSADFEAIRQLAYKSTGIVLPARKKHMVYSRLSRRLRQLGETSFADYVQRLQRDETELPVFINALTTNLTYFFREGHHFEYLKDKITQQWLSRPNKRLRVWSAACSTGEEPYSIAMTLAHPFATNEWDLKILATDLDTNVLNTAKRGIYSDEKLSSIPSEYANKYAKRQGEHDFTLSPLIRQLVHFKQLNLLDAWPMKGPFDVIFCRNVFIYFDHETKKRIIARFRQLLADDGYLIVGHSETLMQLSDEFVFEGQTIYRPKL</sequence>
<dbReference type="AlphaFoldDB" id="A0A411PMY7"/>
<feature type="binding site" evidence="6">
    <location>
        <position position="111"/>
    </location>
    <ligand>
        <name>S-adenosyl-L-methionine</name>
        <dbReference type="ChEBI" id="CHEBI:59789"/>
    </ligand>
</feature>
<dbReference type="Proteomes" id="UP000291106">
    <property type="component" value="Chromosome"/>
</dbReference>
<dbReference type="GO" id="GO:0008983">
    <property type="term" value="F:protein-glutamate O-methyltransferase activity"/>
    <property type="evidence" value="ECO:0007669"/>
    <property type="project" value="UniProtKB-EC"/>
</dbReference>
<evidence type="ECO:0000313" key="9">
    <source>
        <dbReference type="Proteomes" id="UP000291106"/>
    </source>
</evidence>
<feature type="domain" description="CheR-type methyltransferase" evidence="7">
    <location>
        <begin position="1"/>
        <end position="263"/>
    </location>
</feature>
<dbReference type="PIRSF" id="PIRSF000410">
    <property type="entry name" value="CheR"/>
    <property type="match status" value="1"/>
</dbReference>
<dbReference type="InterPro" id="IPR029063">
    <property type="entry name" value="SAM-dependent_MTases_sf"/>
</dbReference>
<dbReference type="SUPFAM" id="SSF47757">
    <property type="entry name" value="Chemotaxis receptor methyltransferase CheR, N-terminal domain"/>
    <property type="match status" value="1"/>
</dbReference>
<dbReference type="PROSITE" id="PS50123">
    <property type="entry name" value="CHER"/>
    <property type="match status" value="1"/>
</dbReference>
<proteinExistence type="predicted"/>
<dbReference type="InterPro" id="IPR036804">
    <property type="entry name" value="CheR_N_sf"/>
</dbReference>
<dbReference type="InterPro" id="IPR050903">
    <property type="entry name" value="Bact_Chemotaxis_MeTrfase"/>
</dbReference>
<dbReference type="EMBL" id="CP036200">
    <property type="protein sequence ID" value="QBF84893.1"/>
    <property type="molecule type" value="Genomic_DNA"/>
</dbReference>
<evidence type="ECO:0000256" key="5">
    <source>
        <dbReference type="ARBA" id="ARBA00022691"/>
    </source>
</evidence>
<keyword evidence="5 6" id="KW-0949">S-adenosyl-L-methionine</keyword>
<dbReference type="PANTHER" id="PTHR24422">
    <property type="entry name" value="CHEMOTAXIS PROTEIN METHYLTRANSFERASE"/>
    <property type="match status" value="1"/>
</dbReference>
<dbReference type="CDD" id="cd02440">
    <property type="entry name" value="AdoMet_MTases"/>
    <property type="match status" value="1"/>
</dbReference>
<comment type="catalytic activity">
    <reaction evidence="1">
        <text>L-glutamyl-[protein] + S-adenosyl-L-methionine = [protein]-L-glutamate 5-O-methyl ester + S-adenosyl-L-homocysteine</text>
        <dbReference type="Rhea" id="RHEA:24452"/>
        <dbReference type="Rhea" id="RHEA-COMP:10208"/>
        <dbReference type="Rhea" id="RHEA-COMP:10311"/>
        <dbReference type="ChEBI" id="CHEBI:29973"/>
        <dbReference type="ChEBI" id="CHEBI:57856"/>
        <dbReference type="ChEBI" id="CHEBI:59789"/>
        <dbReference type="ChEBI" id="CHEBI:82795"/>
        <dbReference type="EC" id="2.1.1.80"/>
    </reaction>
</comment>
<dbReference type="GO" id="GO:0032259">
    <property type="term" value="P:methylation"/>
    <property type="evidence" value="ECO:0007669"/>
    <property type="project" value="UniProtKB-KW"/>
</dbReference>
<feature type="binding site" evidence="6">
    <location>
        <begin position="208"/>
        <end position="209"/>
    </location>
    <ligand>
        <name>S-adenosyl-L-methionine</name>
        <dbReference type="ChEBI" id="CHEBI:59789"/>
    </ligand>
</feature>
<dbReference type="KEGG" id="smai:EXU30_12355"/>
<dbReference type="InterPro" id="IPR026024">
    <property type="entry name" value="Chemotaxis_MeTrfase_CheR"/>
</dbReference>
<feature type="binding site" evidence="6">
    <location>
        <position position="136"/>
    </location>
    <ligand>
        <name>S-adenosyl-L-methionine</name>
        <dbReference type="ChEBI" id="CHEBI:59789"/>
    </ligand>
</feature>
<keyword evidence="9" id="KW-1185">Reference proteome</keyword>
<keyword evidence="3 8" id="KW-0489">Methyltransferase</keyword>
<dbReference type="InterPro" id="IPR022642">
    <property type="entry name" value="CheR_C"/>
</dbReference>
<dbReference type="Pfam" id="PF01739">
    <property type="entry name" value="CheR"/>
    <property type="match status" value="1"/>
</dbReference>
<feature type="binding site" evidence="6">
    <location>
        <position position="71"/>
    </location>
    <ligand>
        <name>S-adenosyl-L-methionine</name>
        <dbReference type="ChEBI" id="CHEBI:59789"/>
    </ligand>
</feature>
<organism evidence="8 9">
    <name type="scientific">Shewanella maritima</name>
    <dbReference type="NCBI Taxonomy" id="2520507"/>
    <lineage>
        <taxon>Bacteria</taxon>
        <taxon>Pseudomonadati</taxon>
        <taxon>Pseudomonadota</taxon>
        <taxon>Gammaproteobacteria</taxon>
        <taxon>Alteromonadales</taxon>
        <taxon>Shewanellaceae</taxon>
        <taxon>Shewanella</taxon>
    </lineage>
</organism>
<evidence type="ECO:0000256" key="2">
    <source>
        <dbReference type="ARBA" id="ARBA00012534"/>
    </source>
</evidence>
<evidence type="ECO:0000259" key="7">
    <source>
        <dbReference type="PROSITE" id="PS50123"/>
    </source>
</evidence>
<evidence type="ECO:0000256" key="1">
    <source>
        <dbReference type="ARBA" id="ARBA00001541"/>
    </source>
</evidence>